<name>A0A650CIH5_SULOH</name>
<dbReference type="EMBL" id="CP045484">
    <property type="protein sequence ID" value="QGR17612.1"/>
    <property type="molecule type" value="Genomic_DNA"/>
</dbReference>
<keyword evidence="1" id="KW-1133">Transmembrane helix</keyword>
<evidence type="ECO:0008006" key="6">
    <source>
        <dbReference type="Google" id="ProtNLM"/>
    </source>
</evidence>
<dbReference type="RefSeq" id="WP_156015090.1">
    <property type="nucleotide sequence ID" value="NZ_CP045484.1"/>
</dbReference>
<dbReference type="PANTHER" id="PTHR35902">
    <property type="entry name" value="S-LAYER DOMAIN-LIKE PROTEIN-RELATED"/>
    <property type="match status" value="1"/>
</dbReference>
<keyword evidence="1" id="KW-0812">Transmembrane</keyword>
<accession>A0A650CIH5</accession>
<reference evidence="3 4" key="1">
    <citation type="submission" date="2019-10" db="EMBL/GenBank/DDBJ databases">
        <title>Genome Sequences from Six Type Strain Members of the Archaeal Family Sulfolobaceae: Acidianus ambivalens, Acidianus infernus, Metallosphaera prunae, Stygiolobus azoricus, Sulfolobus metallicus, and Sulfurisphaera ohwakuensis.</title>
        <authorList>
            <person name="Counts J.A."/>
            <person name="Kelly R.M."/>
        </authorList>
    </citation>
    <scope>NUCLEOTIDE SEQUENCE [LARGE SCALE GENOMIC DNA]</scope>
    <source>
        <strain evidence="3 4">TA-1</strain>
    </source>
</reference>
<dbReference type="GeneID" id="42801726"/>
<dbReference type="OrthoDB" id="56770at2157"/>
<keyword evidence="4" id="KW-1185">Reference proteome</keyword>
<keyword evidence="1" id="KW-0472">Membrane</keyword>
<dbReference type="AlphaFoldDB" id="A0A650CIH5"/>
<feature type="transmembrane region" description="Helical" evidence="1">
    <location>
        <begin position="621"/>
        <end position="642"/>
    </location>
</feature>
<evidence type="ECO:0000313" key="3">
    <source>
        <dbReference type="EMBL" id="QGR17612.1"/>
    </source>
</evidence>
<evidence type="ECO:0000256" key="1">
    <source>
        <dbReference type="SAM" id="Phobius"/>
    </source>
</evidence>
<dbReference type="PANTHER" id="PTHR35902:SF3">
    <property type="entry name" value="NPCBM-ASSOCIATED, NEW3 DOMAIN OF ALPHA-GALACTOSIDASE"/>
    <property type="match status" value="1"/>
</dbReference>
<sequence length="648" mass="70168">MKFMAMNKKTLGLLFVLAFILPTLIVFSQIQGTSVNISAISHVSQILAPGMGPVPITFTLINLGSPIYNVNVTPLSIYPFSLYQYYNNTENITIPEIQTASQVNVTFLYKISPSASDGIYKIYLKITGELPNGDIVSKNVSAIVPILGYVSITAQSVWGSLTSPLVVSGGENNLPLTIVLVNSGNAIASNVSVILKSHYPVKFEENKINVGYLPVGQPVEIATYASIYPNATQGVYQVPIVVSYFNGVNLTTNMTVDINGYVNFSVTAIWGSINSPITVSSGQSQVPLTFVIRNLGDVNALNVTLDLDSEYPLYFTQKNVYVGIVPAGEYNYASVTVNVYPNATPGVYYIPVTIQYFNTKTVVYTPVVIYSPNITINAFTIPPQVFPGYYDVEIKAILVNYGEAIANNVSVSISSPFPLISSSEFTVGALPQGVPANLTFLINIPNDTKAGYYYINFTVKYDGGKYVKSFKIEVYPKANLEVVGVYYPTLSSGASQVPITITIKNVGNATAKNVKAILGSNDVIYPYVSSSNPLMALTASEAYLGDIKPGEEVNVTYVVDVSGGAQAGNYTMAITLLWNQTGALFPFVQNDKFTVQVSPSAFSNLISQGIIVEVNNTKYTISWLIIIVVIIMIILIVVGVALRSRRKH</sequence>
<dbReference type="InterPro" id="IPR013783">
    <property type="entry name" value="Ig-like_fold"/>
</dbReference>
<dbReference type="EMBL" id="JACHFY010000018">
    <property type="protein sequence ID" value="MBB5254550.1"/>
    <property type="molecule type" value="Genomic_DNA"/>
</dbReference>
<evidence type="ECO:0000313" key="2">
    <source>
        <dbReference type="EMBL" id="MBB5254550.1"/>
    </source>
</evidence>
<organism evidence="3 4">
    <name type="scientific">Sulfurisphaera ohwakuensis</name>
    <dbReference type="NCBI Taxonomy" id="69656"/>
    <lineage>
        <taxon>Archaea</taxon>
        <taxon>Thermoproteota</taxon>
        <taxon>Thermoprotei</taxon>
        <taxon>Sulfolobales</taxon>
        <taxon>Sulfolobaceae</taxon>
        <taxon>Sulfurisphaera</taxon>
    </lineage>
</organism>
<reference evidence="2 5" key="2">
    <citation type="submission" date="2020-08" db="EMBL/GenBank/DDBJ databases">
        <title>Genomic Encyclopedia of Type Strains, Phase IV (KMG-IV): sequencing the most valuable type-strain genomes for metagenomic binning, comparative biology and taxonomic classification.</title>
        <authorList>
            <person name="Goeker M."/>
        </authorList>
    </citation>
    <scope>NUCLEOTIDE SEQUENCE [LARGE SCALE GENOMIC DNA]</scope>
    <source>
        <strain evidence="2 5">DSM 12421</strain>
    </source>
</reference>
<protein>
    <recommendedName>
        <fullName evidence="6">S-layer protein</fullName>
    </recommendedName>
</protein>
<dbReference type="Proteomes" id="UP000582213">
    <property type="component" value="Unassembled WGS sequence"/>
</dbReference>
<dbReference type="Proteomes" id="UP000427373">
    <property type="component" value="Chromosome"/>
</dbReference>
<gene>
    <name evidence="3" type="ORF">D1869_10740</name>
    <name evidence="2" type="ORF">HNQ62_002324</name>
</gene>
<proteinExistence type="predicted"/>
<evidence type="ECO:0000313" key="4">
    <source>
        <dbReference type="Proteomes" id="UP000427373"/>
    </source>
</evidence>
<dbReference type="KEGG" id="soh:D1869_10740"/>
<dbReference type="Gene3D" id="2.60.40.10">
    <property type="entry name" value="Immunoglobulins"/>
    <property type="match status" value="1"/>
</dbReference>
<evidence type="ECO:0000313" key="5">
    <source>
        <dbReference type="Proteomes" id="UP000582213"/>
    </source>
</evidence>